<reference evidence="2" key="1">
    <citation type="journal article" date="2020" name="Stud. Mycol.">
        <title>101 Dothideomycetes genomes: a test case for predicting lifestyles and emergence of pathogens.</title>
        <authorList>
            <person name="Haridas S."/>
            <person name="Albert R."/>
            <person name="Binder M."/>
            <person name="Bloem J."/>
            <person name="Labutti K."/>
            <person name="Salamov A."/>
            <person name="Andreopoulos B."/>
            <person name="Baker S."/>
            <person name="Barry K."/>
            <person name="Bills G."/>
            <person name="Bluhm B."/>
            <person name="Cannon C."/>
            <person name="Castanera R."/>
            <person name="Culley D."/>
            <person name="Daum C."/>
            <person name="Ezra D."/>
            <person name="Gonzalez J."/>
            <person name="Henrissat B."/>
            <person name="Kuo A."/>
            <person name="Liang C."/>
            <person name="Lipzen A."/>
            <person name="Lutzoni F."/>
            <person name="Magnuson J."/>
            <person name="Mondo S."/>
            <person name="Nolan M."/>
            <person name="Ohm R."/>
            <person name="Pangilinan J."/>
            <person name="Park H.-J."/>
            <person name="Ramirez L."/>
            <person name="Alfaro M."/>
            <person name="Sun H."/>
            <person name="Tritt A."/>
            <person name="Yoshinaga Y."/>
            <person name="Zwiers L.-H."/>
            <person name="Turgeon B."/>
            <person name="Goodwin S."/>
            <person name="Spatafora J."/>
            <person name="Crous P."/>
            <person name="Grigoriev I."/>
        </authorList>
    </citation>
    <scope>NUCLEOTIDE SEQUENCE</scope>
    <source>
        <strain evidence="2">CBS 207.26</strain>
    </source>
</reference>
<dbReference type="Proteomes" id="UP000800200">
    <property type="component" value="Unassembled WGS sequence"/>
</dbReference>
<organism evidence="2 3">
    <name type="scientific">Zopfia rhizophila CBS 207.26</name>
    <dbReference type="NCBI Taxonomy" id="1314779"/>
    <lineage>
        <taxon>Eukaryota</taxon>
        <taxon>Fungi</taxon>
        <taxon>Dikarya</taxon>
        <taxon>Ascomycota</taxon>
        <taxon>Pezizomycotina</taxon>
        <taxon>Dothideomycetes</taxon>
        <taxon>Dothideomycetes incertae sedis</taxon>
        <taxon>Zopfiaceae</taxon>
        <taxon>Zopfia</taxon>
    </lineage>
</organism>
<feature type="compositionally biased region" description="Polar residues" evidence="1">
    <location>
        <begin position="89"/>
        <end position="101"/>
    </location>
</feature>
<evidence type="ECO:0000256" key="1">
    <source>
        <dbReference type="SAM" id="MobiDB-lite"/>
    </source>
</evidence>
<sequence length="107" mass="11636">MHPVVQLSLVASGIGALQVTRRSAARSVASKNKIQSLKTQAAAIHTRPALRGENPLPSSGELLAVLGMNQFIDSEHLMYTPLPTLYPTSTETHSQLLSESFSRLRKE</sequence>
<evidence type="ECO:0000313" key="2">
    <source>
        <dbReference type="EMBL" id="KAF2189078.1"/>
    </source>
</evidence>
<dbReference type="AlphaFoldDB" id="A0A6A6EEM2"/>
<evidence type="ECO:0000313" key="3">
    <source>
        <dbReference type="Proteomes" id="UP000800200"/>
    </source>
</evidence>
<name>A0A6A6EEM2_9PEZI</name>
<dbReference type="OrthoDB" id="10684349at2759"/>
<protein>
    <submittedName>
        <fullName evidence="2">Uncharacterized protein</fullName>
    </submittedName>
</protein>
<keyword evidence="3" id="KW-1185">Reference proteome</keyword>
<dbReference type="EMBL" id="ML994622">
    <property type="protein sequence ID" value="KAF2189078.1"/>
    <property type="molecule type" value="Genomic_DNA"/>
</dbReference>
<gene>
    <name evidence="2" type="ORF">K469DRAFT_76061</name>
</gene>
<feature type="region of interest" description="Disordered" evidence="1">
    <location>
        <begin position="88"/>
        <end position="107"/>
    </location>
</feature>
<proteinExistence type="predicted"/>
<accession>A0A6A6EEM2</accession>